<dbReference type="SMART" id="SM00404">
    <property type="entry name" value="PTPc_motif"/>
    <property type="match status" value="1"/>
</dbReference>
<dbReference type="InterPro" id="IPR050348">
    <property type="entry name" value="Protein-Tyr_Phosphatase"/>
</dbReference>
<dbReference type="STRING" id="7739.C3XY71"/>
<sequence length="177" mass="20230">METSVLYFPLLLQEKCHKYWPGEVEMYGDICVEAKGDKTFQDYTVRTFHITNTKKASCRTIQQFHFHGWPEIGIPANAAGMLDLIGQVERQQQQSGNGPITVHCSSGAGRTGAFITLSTVIERVKAEGICDVFQTVKSMRYQRPHMVQTVEQYQFIYQAVLEYLDSFTLYANFKDLQ</sequence>
<dbReference type="EMBL" id="GG666472">
    <property type="protein sequence ID" value="EEN67125.1"/>
    <property type="molecule type" value="Genomic_DNA"/>
</dbReference>
<organism>
    <name type="scientific">Branchiostoma floridae</name>
    <name type="common">Florida lancelet</name>
    <name type="synonym">Amphioxus</name>
    <dbReference type="NCBI Taxonomy" id="7739"/>
    <lineage>
        <taxon>Eukaryota</taxon>
        <taxon>Metazoa</taxon>
        <taxon>Chordata</taxon>
        <taxon>Cephalochordata</taxon>
        <taxon>Leptocardii</taxon>
        <taxon>Amphioxiformes</taxon>
        <taxon>Branchiostomatidae</taxon>
        <taxon>Branchiostoma</taxon>
    </lineage>
</organism>
<dbReference type="Pfam" id="PF00102">
    <property type="entry name" value="Y_phosphatase"/>
    <property type="match status" value="1"/>
</dbReference>
<dbReference type="PANTHER" id="PTHR19134">
    <property type="entry name" value="RECEPTOR-TYPE TYROSINE-PROTEIN PHOSPHATASE"/>
    <property type="match status" value="1"/>
</dbReference>
<dbReference type="InterPro" id="IPR000387">
    <property type="entry name" value="Tyr_Pase_dom"/>
</dbReference>
<dbReference type="PROSITE" id="PS50056">
    <property type="entry name" value="TYR_PHOSPHATASE_2"/>
    <property type="match status" value="1"/>
</dbReference>
<accession>C3XY71</accession>
<dbReference type="GO" id="GO:0004725">
    <property type="term" value="F:protein tyrosine phosphatase activity"/>
    <property type="evidence" value="ECO:0007669"/>
    <property type="project" value="UniProtKB-EC"/>
</dbReference>
<evidence type="ECO:0000259" key="4">
    <source>
        <dbReference type="PROSITE" id="PS50056"/>
    </source>
</evidence>
<gene>
    <name evidence="5" type="ORF">BRAFLDRAFT_206147</name>
</gene>
<dbReference type="PRINTS" id="PR00700">
    <property type="entry name" value="PRTYPHPHTASE"/>
</dbReference>
<dbReference type="Gene3D" id="3.90.190.10">
    <property type="entry name" value="Protein tyrosine phosphatase superfamily"/>
    <property type="match status" value="1"/>
</dbReference>
<dbReference type="PROSITE" id="PS00383">
    <property type="entry name" value="TYR_PHOSPHATASE_1"/>
    <property type="match status" value="1"/>
</dbReference>
<dbReference type="PROSITE" id="PS50055">
    <property type="entry name" value="TYR_PHOSPHATASE_PTP"/>
    <property type="match status" value="1"/>
</dbReference>
<evidence type="ECO:0000256" key="1">
    <source>
        <dbReference type="ARBA" id="ARBA00013064"/>
    </source>
</evidence>
<dbReference type="InterPro" id="IPR003595">
    <property type="entry name" value="Tyr_Pase_cat"/>
</dbReference>
<feature type="domain" description="Tyrosine specific protein phosphatases" evidence="4">
    <location>
        <begin position="79"/>
        <end position="154"/>
    </location>
</feature>
<dbReference type="EC" id="3.1.3.48" evidence="1"/>
<dbReference type="InterPro" id="IPR000242">
    <property type="entry name" value="PTP_cat"/>
</dbReference>
<dbReference type="InParanoid" id="C3XY71"/>
<dbReference type="eggNOG" id="KOG4228">
    <property type="taxonomic scope" value="Eukaryota"/>
</dbReference>
<keyword evidence="2" id="KW-0378">Hydrolase</keyword>
<name>C3XY71_BRAFL</name>
<reference evidence="5" key="1">
    <citation type="journal article" date="2008" name="Nature">
        <title>The amphioxus genome and the evolution of the chordate karyotype.</title>
        <authorList>
            <consortium name="US DOE Joint Genome Institute (JGI-PGF)"/>
            <person name="Putnam N.H."/>
            <person name="Butts T."/>
            <person name="Ferrier D.E.K."/>
            <person name="Furlong R.F."/>
            <person name="Hellsten U."/>
            <person name="Kawashima T."/>
            <person name="Robinson-Rechavi M."/>
            <person name="Shoguchi E."/>
            <person name="Terry A."/>
            <person name="Yu J.-K."/>
            <person name="Benito-Gutierrez E.L."/>
            <person name="Dubchak I."/>
            <person name="Garcia-Fernandez J."/>
            <person name="Gibson-Brown J.J."/>
            <person name="Grigoriev I.V."/>
            <person name="Horton A.C."/>
            <person name="de Jong P.J."/>
            <person name="Jurka J."/>
            <person name="Kapitonov V.V."/>
            <person name="Kohara Y."/>
            <person name="Kuroki Y."/>
            <person name="Lindquist E."/>
            <person name="Lucas S."/>
            <person name="Osoegawa K."/>
            <person name="Pennacchio L.A."/>
            <person name="Salamov A.A."/>
            <person name="Satou Y."/>
            <person name="Sauka-Spengler T."/>
            <person name="Schmutz J."/>
            <person name="Shin-I T."/>
            <person name="Toyoda A."/>
            <person name="Bronner-Fraser M."/>
            <person name="Fujiyama A."/>
            <person name="Holland L.Z."/>
            <person name="Holland P.W.H."/>
            <person name="Satoh N."/>
            <person name="Rokhsar D.S."/>
        </authorList>
    </citation>
    <scope>NUCLEOTIDE SEQUENCE [LARGE SCALE GENOMIC DNA]</scope>
    <source>
        <strain evidence="5">S238N-H82</strain>
        <tissue evidence="5">Testes</tissue>
    </source>
</reference>
<dbReference type="InterPro" id="IPR016130">
    <property type="entry name" value="Tyr_Pase_AS"/>
</dbReference>
<evidence type="ECO:0000259" key="3">
    <source>
        <dbReference type="PROSITE" id="PS50055"/>
    </source>
</evidence>
<dbReference type="SMART" id="SM00194">
    <property type="entry name" value="PTPc"/>
    <property type="match status" value="1"/>
</dbReference>
<evidence type="ECO:0000256" key="2">
    <source>
        <dbReference type="ARBA" id="ARBA00022912"/>
    </source>
</evidence>
<dbReference type="PANTHER" id="PTHR19134:SF561">
    <property type="entry name" value="PROTEIN TYROSINE PHOSPHATASE 36E, ISOFORM A"/>
    <property type="match status" value="1"/>
</dbReference>
<dbReference type="FunFam" id="3.90.190.10:FF:000270">
    <property type="entry name" value="Protein-tyrosine-phosphatase"/>
    <property type="match status" value="1"/>
</dbReference>
<evidence type="ECO:0000313" key="5">
    <source>
        <dbReference type="EMBL" id="EEN67125.1"/>
    </source>
</evidence>
<dbReference type="SUPFAM" id="SSF52799">
    <property type="entry name" value="(Phosphotyrosine protein) phosphatases II"/>
    <property type="match status" value="1"/>
</dbReference>
<proteinExistence type="predicted"/>
<dbReference type="InterPro" id="IPR029021">
    <property type="entry name" value="Prot-tyrosine_phosphatase-like"/>
</dbReference>
<protein>
    <recommendedName>
        <fullName evidence="1">protein-tyrosine-phosphatase</fullName>
        <ecNumber evidence="1">3.1.3.48</ecNumber>
    </recommendedName>
</protein>
<keyword evidence="2" id="KW-0904">Protein phosphatase</keyword>
<feature type="domain" description="Tyrosine-protein phosphatase" evidence="3">
    <location>
        <begin position="1"/>
        <end position="163"/>
    </location>
</feature>
<dbReference type="AlphaFoldDB" id="C3XY71"/>